<evidence type="ECO:0000313" key="1">
    <source>
        <dbReference type="EMBL" id="KAJ7527620.1"/>
    </source>
</evidence>
<dbReference type="Proteomes" id="UP001162992">
    <property type="component" value="Chromosome 16"/>
</dbReference>
<protein>
    <submittedName>
        <fullName evidence="1">Uncharacterized protein</fullName>
    </submittedName>
</protein>
<accession>A0ACC2BD50</accession>
<organism evidence="1 2">
    <name type="scientific">Diphasiastrum complanatum</name>
    <name type="common">Issler's clubmoss</name>
    <name type="synonym">Lycopodium complanatum</name>
    <dbReference type="NCBI Taxonomy" id="34168"/>
    <lineage>
        <taxon>Eukaryota</taxon>
        <taxon>Viridiplantae</taxon>
        <taxon>Streptophyta</taxon>
        <taxon>Embryophyta</taxon>
        <taxon>Tracheophyta</taxon>
        <taxon>Lycopodiopsida</taxon>
        <taxon>Lycopodiales</taxon>
        <taxon>Lycopodiaceae</taxon>
        <taxon>Lycopodioideae</taxon>
        <taxon>Diphasiastrum</taxon>
    </lineage>
</organism>
<name>A0ACC2BD50_DIPCM</name>
<comment type="caution">
    <text evidence="1">The sequence shown here is derived from an EMBL/GenBank/DDBJ whole genome shotgun (WGS) entry which is preliminary data.</text>
</comment>
<evidence type="ECO:0000313" key="2">
    <source>
        <dbReference type="Proteomes" id="UP001162992"/>
    </source>
</evidence>
<keyword evidence="2" id="KW-1185">Reference proteome</keyword>
<dbReference type="EMBL" id="CM055107">
    <property type="protein sequence ID" value="KAJ7527620.1"/>
    <property type="molecule type" value="Genomic_DNA"/>
</dbReference>
<proteinExistence type="predicted"/>
<sequence>MEQQTSSPKSPRNAVVVEIIEPGAFEPSEHFYPRVLNAQIHPLVRSFLCLGNERIKKRYCHLHPEARAEAVDKALNFTTRYFKWGGADLFSTTSDRGQKRFVVVETNSCPSGQKSMPLANEEMEHAGYRTLLEKTVMPVLNEGEVNGQPLPEGKLAVLYDKNKMEASGYAAALADLANEPVYLVPCFADDPEPKLQCRQDGVLLIKTSQALWKAPELAVNGQAPYESLLASDEQWEPVRAALRYVTQRPWTRIPPITRTFVFNPVLACLAGGRNKVLAAKAYDLYNAEISSTGLTIHTPHTIWDVNKPEVPLWVRRMGGLAVVKVPYANAGQGVWTITHEAELKDFMEIEHRYDRFIVQALIGNNGWSSAGYGGRLYHVGTIPNSKGHIYAADLRLMVGSSPEGFFPVAIYARRARLPLAENLESGAHSWDMLGTNLSVKNPDGSWDTETERLLLMDSKDFNHIGIGLDDLIEAYMQTVLSVTAIDSLACKLVTQKGDFGLRLFRSLNPDPKLLAELFPTQLRPSLLEPPPTLSKLLKTQLDISSRTIHT</sequence>
<reference evidence="2" key="1">
    <citation type="journal article" date="2024" name="Proc. Natl. Acad. Sci. U.S.A.">
        <title>Extraordinary preservation of gene collinearity over three hundred million years revealed in homosporous lycophytes.</title>
        <authorList>
            <person name="Li C."/>
            <person name="Wickell D."/>
            <person name="Kuo L.Y."/>
            <person name="Chen X."/>
            <person name="Nie B."/>
            <person name="Liao X."/>
            <person name="Peng D."/>
            <person name="Ji J."/>
            <person name="Jenkins J."/>
            <person name="Williams M."/>
            <person name="Shu S."/>
            <person name="Plott C."/>
            <person name="Barry K."/>
            <person name="Rajasekar S."/>
            <person name="Grimwood J."/>
            <person name="Han X."/>
            <person name="Sun S."/>
            <person name="Hou Z."/>
            <person name="He W."/>
            <person name="Dai G."/>
            <person name="Sun C."/>
            <person name="Schmutz J."/>
            <person name="Leebens-Mack J.H."/>
            <person name="Li F.W."/>
            <person name="Wang L."/>
        </authorList>
    </citation>
    <scope>NUCLEOTIDE SEQUENCE [LARGE SCALE GENOMIC DNA]</scope>
    <source>
        <strain evidence="2">cv. PW_Plant_1</strain>
    </source>
</reference>
<gene>
    <name evidence="1" type="ORF">O6H91_16G063900</name>
</gene>